<dbReference type="EMBL" id="SRLO01000436">
    <property type="protein sequence ID" value="TNN56097.1"/>
    <property type="molecule type" value="Genomic_DNA"/>
</dbReference>
<evidence type="ECO:0000256" key="1">
    <source>
        <dbReference type="SAM" id="MobiDB-lite"/>
    </source>
</evidence>
<feature type="region of interest" description="Disordered" evidence="1">
    <location>
        <begin position="1"/>
        <end position="60"/>
    </location>
</feature>
<gene>
    <name evidence="2" type="ORF">EYF80_033647</name>
</gene>
<evidence type="ECO:0000313" key="3">
    <source>
        <dbReference type="Proteomes" id="UP000314294"/>
    </source>
</evidence>
<dbReference type="Proteomes" id="UP000314294">
    <property type="component" value="Unassembled WGS sequence"/>
</dbReference>
<sequence>MKERQPCRAAPCDPDSEEERREDEGFNEKTDLFVETADEEEGKIPLSESHQSFEIKQTRT</sequence>
<feature type="compositionally biased region" description="Basic and acidic residues" evidence="1">
    <location>
        <begin position="18"/>
        <end position="32"/>
    </location>
</feature>
<comment type="caution">
    <text evidence="2">The sequence shown here is derived from an EMBL/GenBank/DDBJ whole genome shotgun (WGS) entry which is preliminary data.</text>
</comment>
<feature type="compositionally biased region" description="Basic and acidic residues" evidence="1">
    <location>
        <begin position="51"/>
        <end position="60"/>
    </location>
</feature>
<evidence type="ECO:0000313" key="2">
    <source>
        <dbReference type="EMBL" id="TNN56097.1"/>
    </source>
</evidence>
<accession>A0A4Z2GR95</accession>
<organism evidence="2 3">
    <name type="scientific">Liparis tanakae</name>
    <name type="common">Tanaka's snailfish</name>
    <dbReference type="NCBI Taxonomy" id="230148"/>
    <lineage>
        <taxon>Eukaryota</taxon>
        <taxon>Metazoa</taxon>
        <taxon>Chordata</taxon>
        <taxon>Craniata</taxon>
        <taxon>Vertebrata</taxon>
        <taxon>Euteleostomi</taxon>
        <taxon>Actinopterygii</taxon>
        <taxon>Neopterygii</taxon>
        <taxon>Teleostei</taxon>
        <taxon>Neoteleostei</taxon>
        <taxon>Acanthomorphata</taxon>
        <taxon>Eupercaria</taxon>
        <taxon>Perciformes</taxon>
        <taxon>Cottioidei</taxon>
        <taxon>Cottales</taxon>
        <taxon>Liparidae</taxon>
        <taxon>Liparis</taxon>
    </lineage>
</organism>
<proteinExistence type="predicted"/>
<dbReference type="AlphaFoldDB" id="A0A4Z2GR95"/>
<protein>
    <submittedName>
        <fullName evidence="2">Uncharacterized protein</fullName>
    </submittedName>
</protein>
<reference evidence="2 3" key="1">
    <citation type="submission" date="2019-03" db="EMBL/GenBank/DDBJ databases">
        <title>First draft genome of Liparis tanakae, snailfish: a comprehensive survey of snailfish specific genes.</title>
        <authorList>
            <person name="Kim W."/>
            <person name="Song I."/>
            <person name="Jeong J.-H."/>
            <person name="Kim D."/>
            <person name="Kim S."/>
            <person name="Ryu S."/>
            <person name="Song J.Y."/>
            <person name="Lee S.K."/>
        </authorList>
    </citation>
    <scope>NUCLEOTIDE SEQUENCE [LARGE SCALE GENOMIC DNA]</scope>
    <source>
        <tissue evidence="2">Muscle</tissue>
    </source>
</reference>
<name>A0A4Z2GR95_9TELE</name>
<keyword evidence="3" id="KW-1185">Reference proteome</keyword>